<feature type="region of interest" description="Disordered" evidence="1">
    <location>
        <begin position="50"/>
        <end position="71"/>
    </location>
</feature>
<organism evidence="2 3">
    <name type="scientific">Kribbella hippodromi</name>
    <dbReference type="NCBI Taxonomy" id="434347"/>
    <lineage>
        <taxon>Bacteria</taxon>
        <taxon>Bacillati</taxon>
        <taxon>Actinomycetota</taxon>
        <taxon>Actinomycetes</taxon>
        <taxon>Propionibacteriales</taxon>
        <taxon>Kribbellaceae</taxon>
        <taxon>Kribbella</taxon>
    </lineage>
</organism>
<evidence type="ECO:0000313" key="3">
    <source>
        <dbReference type="Proteomes" id="UP001501705"/>
    </source>
</evidence>
<sequence length="227" mass="23627">MAHAALGDRVEEDDDDDVLKVAAGIALGVLMTVGAYKAAPQVKAWWKERRAKKGTAPDTSETSEASEPTDLARSAELAGLAELAGVAGLYDGADTPEKAALGVGAFAAGVEVALEAQRTEMSSAEAQRRLLEVMVAAAVIAGNMRALGTAELEHGASPELRSAMDKLTVPQVTDSLNRMLAADSSLLGEQASADLMQIFGGGGVIDGRYVPLRDDLIQEALRLPRTA</sequence>
<accession>A0ABN2E5X3</accession>
<name>A0ABN2E5X3_9ACTN</name>
<gene>
    <name evidence="2" type="ORF">GCM10009804_62310</name>
</gene>
<feature type="compositionally biased region" description="Polar residues" evidence="1">
    <location>
        <begin position="57"/>
        <end position="66"/>
    </location>
</feature>
<reference evidence="2 3" key="1">
    <citation type="journal article" date="2019" name="Int. J. Syst. Evol. Microbiol.">
        <title>The Global Catalogue of Microorganisms (GCM) 10K type strain sequencing project: providing services to taxonomists for standard genome sequencing and annotation.</title>
        <authorList>
            <consortium name="The Broad Institute Genomics Platform"/>
            <consortium name="The Broad Institute Genome Sequencing Center for Infectious Disease"/>
            <person name="Wu L."/>
            <person name="Ma J."/>
        </authorList>
    </citation>
    <scope>NUCLEOTIDE SEQUENCE [LARGE SCALE GENOMIC DNA]</scope>
    <source>
        <strain evidence="2 3">JCM 15572</strain>
    </source>
</reference>
<evidence type="ECO:0000313" key="2">
    <source>
        <dbReference type="EMBL" id="GAA1597403.1"/>
    </source>
</evidence>
<dbReference type="Proteomes" id="UP001501705">
    <property type="component" value="Unassembled WGS sequence"/>
</dbReference>
<comment type="caution">
    <text evidence="2">The sequence shown here is derived from an EMBL/GenBank/DDBJ whole genome shotgun (WGS) entry which is preliminary data.</text>
</comment>
<proteinExistence type="predicted"/>
<evidence type="ECO:0000256" key="1">
    <source>
        <dbReference type="SAM" id="MobiDB-lite"/>
    </source>
</evidence>
<protein>
    <submittedName>
        <fullName evidence="2">Uncharacterized protein</fullName>
    </submittedName>
</protein>
<keyword evidence="3" id="KW-1185">Reference proteome</keyword>
<dbReference type="EMBL" id="BAAAPH010000025">
    <property type="protein sequence ID" value="GAA1597403.1"/>
    <property type="molecule type" value="Genomic_DNA"/>
</dbReference>